<evidence type="ECO:0000313" key="2">
    <source>
        <dbReference type="Proteomes" id="UP001055811"/>
    </source>
</evidence>
<protein>
    <submittedName>
        <fullName evidence="1">Uncharacterized protein</fullName>
    </submittedName>
</protein>
<organism evidence="1 2">
    <name type="scientific">Cichorium intybus</name>
    <name type="common">Chicory</name>
    <dbReference type="NCBI Taxonomy" id="13427"/>
    <lineage>
        <taxon>Eukaryota</taxon>
        <taxon>Viridiplantae</taxon>
        <taxon>Streptophyta</taxon>
        <taxon>Embryophyta</taxon>
        <taxon>Tracheophyta</taxon>
        <taxon>Spermatophyta</taxon>
        <taxon>Magnoliopsida</taxon>
        <taxon>eudicotyledons</taxon>
        <taxon>Gunneridae</taxon>
        <taxon>Pentapetalae</taxon>
        <taxon>asterids</taxon>
        <taxon>campanulids</taxon>
        <taxon>Asterales</taxon>
        <taxon>Asteraceae</taxon>
        <taxon>Cichorioideae</taxon>
        <taxon>Cichorieae</taxon>
        <taxon>Cichoriinae</taxon>
        <taxon>Cichorium</taxon>
    </lineage>
</organism>
<evidence type="ECO:0000313" key="1">
    <source>
        <dbReference type="EMBL" id="KAI3700309.1"/>
    </source>
</evidence>
<gene>
    <name evidence="1" type="ORF">L2E82_44935</name>
</gene>
<accession>A0ACB8ZRH3</accession>
<proteinExistence type="predicted"/>
<reference evidence="2" key="1">
    <citation type="journal article" date="2022" name="Mol. Ecol. Resour.">
        <title>The genomes of chicory, endive, great burdock and yacon provide insights into Asteraceae palaeo-polyploidization history and plant inulin production.</title>
        <authorList>
            <person name="Fan W."/>
            <person name="Wang S."/>
            <person name="Wang H."/>
            <person name="Wang A."/>
            <person name="Jiang F."/>
            <person name="Liu H."/>
            <person name="Zhao H."/>
            <person name="Xu D."/>
            <person name="Zhang Y."/>
        </authorList>
    </citation>
    <scope>NUCLEOTIDE SEQUENCE [LARGE SCALE GENOMIC DNA]</scope>
    <source>
        <strain evidence="2">cv. Punajuju</strain>
    </source>
</reference>
<sequence>MISFVAVVVSSDLTANLWIITCFVASSRSTRLPSDSGAFADWVANPSSSSALRPSDQDLSLGFNAGPAAAVGQGGGSTGIWSSASGRQINYGIPAEMGMFVVAPSNHHLSEHAHAHSLNATFSNAAATTGTALGVGVIPLITATPCLTVDDGMMGNRGGRANNASTTSNSIQFWQPHQQQSYLKKSIISDHGFGGGAVGGSSSTSGSTMTCQDCGNQAKKDCNHRRCRTCCKSRGFDCATHVKSTWVPAARRRERQLMTSTGAAAGSSASTTVSKKPRLTSRTTTPSHTSTSNTTPPRSLDTSSSHHQDPSFMQSLPVQVRAPAVFKCVRVTAVEDGDDEYAYQASVTIGGHLFKGFLYDQGAETRQNPNIPNLSELHLGGGGGRNVGGSLTSPPLDPSPVYGSSGGGLLG</sequence>
<dbReference type="Proteomes" id="UP001055811">
    <property type="component" value="Linkage Group LG08"/>
</dbReference>
<keyword evidence="2" id="KW-1185">Reference proteome</keyword>
<reference evidence="1 2" key="2">
    <citation type="journal article" date="2022" name="Mol. Ecol. Resour.">
        <title>The genomes of chicory, endive, great burdock and yacon provide insights into Asteraceae paleo-polyploidization history and plant inulin production.</title>
        <authorList>
            <person name="Fan W."/>
            <person name="Wang S."/>
            <person name="Wang H."/>
            <person name="Wang A."/>
            <person name="Jiang F."/>
            <person name="Liu H."/>
            <person name="Zhao H."/>
            <person name="Xu D."/>
            <person name="Zhang Y."/>
        </authorList>
    </citation>
    <scope>NUCLEOTIDE SEQUENCE [LARGE SCALE GENOMIC DNA]</scope>
    <source>
        <strain evidence="2">cv. Punajuju</strain>
        <tissue evidence="1">Leaves</tissue>
    </source>
</reference>
<name>A0ACB8ZRH3_CICIN</name>
<comment type="caution">
    <text evidence="1">The sequence shown here is derived from an EMBL/GenBank/DDBJ whole genome shotgun (WGS) entry which is preliminary data.</text>
</comment>
<dbReference type="EMBL" id="CM042016">
    <property type="protein sequence ID" value="KAI3700309.1"/>
    <property type="molecule type" value="Genomic_DNA"/>
</dbReference>